<dbReference type="Gene3D" id="4.10.280.10">
    <property type="entry name" value="Helix-loop-helix DNA-binding domain"/>
    <property type="match status" value="1"/>
</dbReference>
<dbReference type="InterPro" id="IPR011598">
    <property type="entry name" value="bHLH_dom"/>
</dbReference>
<dbReference type="GO" id="GO:0003700">
    <property type="term" value="F:DNA-binding transcription factor activity"/>
    <property type="evidence" value="ECO:0007669"/>
    <property type="project" value="InterPro"/>
</dbReference>
<keyword evidence="4" id="KW-0539">Nucleus</keyword>
<keyword evidence="2" id="KW-0805">Transcription regulation</keyword>
<keyword evidence="3" id="KW-0804">Transcription</keyword>
<dbReference type="GO" id="GO:0046983">
    <property type="term" value="F:protein dimerization activity"/>
    <property type="evidence" value="ECO:0007669"/>
    <property type="project" value="InterPro"/>
</dbReference>
<feature type="compositionally biased region" description="Basic and acidic residues" evidence="5">
    <location>
        <begin position="18"/>
        <end position="36"/>
    </location>
</feature>
<dbReference type="PROSITE" id="PS50888">
    <property type="entry name" value="BHLH"/>
    <property type="match status" value="1"/>
</dbReference>
<evidence type="ECO:0000256" key="4">
    <source>
        <dbReference type="ARBA" id="ARBA00023242"/>
    </source>
</evidence>
<sequence length="117" mass="13551">MKTGKGNQAEEAKDDEEFCARKDATGRTNNAEDGKKANATRSKHWITEHDQRNKINDRFQILIELIPSSDEKRDTASVSLEVIQYVIGDHDRPFFLLAYYILLLSLRKTYTLLVYEE</sequence>
<dbReference type="Pfam" id="PF00010">
    <property type="entry name" value="HLH"/>
    <property type="match status" value="1"/>
</dbReference>
<evidence type="ECO:0000259" key="6">
    <source>
        <dbReference type="PROSITE" id="PS50888"/>
    </source>
</evidence>
<dbReference type="AlphaFoldDB" id="A0AAD2A619"/>
<feature type="domain" description="BHLH" evidence="6">
    <location>
        <begin position="39"/>
        <end position="89"/>
    </location>
</feature>
<name>A0AAD2A619_9LAMI</name>
<evidence type="ECO:0000313" key="8">
    <source>
        <dbReference type="Proteomes" id="UP000834106"/>
    </source>
</evidence>
<evidence type="ECO:0000313" key="7">
    <source>
        <dbReference type="EMBL" id="CAI9781863.1"/>
    </source>
</evidence>
<accession>A0AAD2A619</accession>
<dbReference type="InterPro" id="IPR044295">
    <property type="entry name" value="BIM1/2/3"/>
</dbReference>
<dbReference type="PANTHER" id="PTHR46412">
    <property type="entry name" value="BES1-INTERACTING MYC-LIKE PROTEIN"/>
    <property type="match status" value="1"/>
</dbReference>
<protein>
    <recommendedName>
        <fullName evidence="6">BHLH domain-containing protein</fullName>
    </recommendedName>
</protein>
<dbReference type="GO" id="GO:0005634">
    <property type="term" value="C:nucleus"/>
    <property type="evidence" value="ECO:0007669"/>
    <property type="project" value="UniProtKB-SubCell"/>
</dbReference>
<dbReference type="PANTHER" id="PTHR46412:SF6">
    <property type="entry name" value="TRANSCRIPTION FACTOR BIM2"/>
    <property type="match status" value="1"/>
</dbReference>
<evidence type="ECO:0000256" key="2">
    <source>
        <dbReference type="ARBA" id="ARBA00023015"/>
    </source>
</evidence>
<dbReference type="Proteomes" id="UP000834106">
    <property type="component" value="Chromosome 18"/>
</dbReference>
<keyword evidence="8" id="KW-1185">Reference proteome</keyword>
<organism evidence="7 8">
    <name type="scientific">Fraxinus pennsylvanica</name>
    <dbReference type="NCBI Taxonomy" id="56036"/>
    <lineage>
        <taxon>Eukaryota</taxon>
        <taxon>Viridiplantae</taxon>
        <taxon>Streptophyta</taxon>
        <taxon>Embryophyta</taxon>
        <taxon>Tracheophyta</taxon>
        <taxon>Spermatophyta</taxon>
        <taxon>Magnoliopsida</taxon>
        <taxon>eudicotyledons</taxon>
        <taxon>Gunneridae</taxon>
        <taxon>Pentapetalae</taxon>
        <taxon>asterids</taxon>
        <taxon>lamiids</taxon>
        <taxon>Lamiales</taxon>
        <taxon>Oleaceae</taxon>
        <taxon>Oleeae</taxon>
        <taxon>Fraxinus</taxon>
    </lineage>
</organism>
<evidence type="ECO:0000256" key="5">
    <source>
        <dbReference type="SAM" id="MobiDB-lite"/>
    </source>
</evidence>
<evidence type="ECO:0000256" key="3">
    <source>
        <dbReference type="ARBA" id="ARBA00023163"/>
    </source>
</evidence>
<feature type="region of interest" description="Disordered" evidence="5">
    <location>
        <begin position="1"/>
        <end position="41"/>
    </location>
</feature>
<comment type="subcellular location">
    <subcellularLocation>
        <location evidence="1">Nucleus</location>
    </subcellularLocation>
</comment>
<evidence type="ECO:0000256" key="1">
    <source>
        <dbReference type="ARBA" id="ARBA00004123"/>
    </source>
</evidence>
<dbReference type="EMBL" id="OU503053">
    <property type="protein sequence ID" value="CAI9781863.1"/>
    <property type="molecule type" value="Genomic_DNA"/>
</dbReference>
<dbReference type="GO" id="GO:0006351">
    <property type="term" value="P:DNA-templated transcription"/>
    <property type="evidence" value="ECO:0007669"/>
    <property type="project" value="InterPro"/>
</dbReference>
<gene>
    <name evidence="7" type="ORF">FPE_LOCUS29293</name>
</gene>
<proteinExistence type="predicted"/>
<dbReference type="InterPro" id="IPR036638">
    <property type="entry name" value="HLH_DNA-bd_sf"/>
</dbReference>
<dbReference type="SUPFAM" id="SSF47459">
    <property type="entry name" value="HLH, helix-loop-helix DNA-binding domain"/>
    <property type="match status" value="1"/>
</dbReference>
<reference evidence="7" key="1">
    <citation type="submission" date="2023-05" db="EMBL/GenBank/DDBJ databases">
        <authorList>
            <person name="Huff M."/>
        </authorList>
    </citation>
    <scope>NUCLEOTIDE SEQUENCE</scope>
</reference>